<dbReference type="AlphaFoldDB" id="A0A3G8XW30"/>
<protein>
    <submittedName>
        <fullName evidence="2">N-acetyltransferase</fullName>
    </submittedName>
</protein>
<dbReference type="InterPro" id="IPR051531">
    <property type="entry name" value="N-acetyltransferase"/>
</dbReference>
<evidence type="ECO:0000313" key="3">
    <source>
        <dbReference type="Proteomes" id="UP000270185"/>
    </source>
</evidence>
<evidence type="ECO:0000313" key="2">
    <source>
        <dbReference type="EMBL" id="AZI32901.1"/>
    </source>
</evidence>
<dbReference type="GO" id="GO:0016747">
    <property type="term" value="F:acyltransferase activity, transferring groups other than amino-acyl groups"/>
    <property type="evidence" value="ECO:0007669"/>
    <property type="project" value="InterPro"/>
</dbReference>
<feature type="domain" description="N-acetyltransferase" evidence="1">
    <location>
        <begin position="11"/>
        <end position="177"/>
    </location>
</feature>
<dbReference type="EMBL" id="CP034159">
    <property type="protein sequence ID" value="AZI32901.1"/>
    <property type="molecule type" value="Genomic_DNA"/>
</dbReference>
<dbReference type="Pfam" id="PF13302">
    <property type="entry name" value="Acetyltransf_3"/>
    <property type="match status" value="1"/>
</dbReference>
<dbReference type="Proteomes" id="UP000270185">
    <property type="component" value="Chromosome"/>
</dbReference>
<dbReference type="KEGG" id="ccas:EIB73_06750"/>
<dbReference type="PANTHER" id="PTHR43792:SF16">
    <property type="entry name" value="N-ACETYLTRANSFERASE DOMAIN-CONTAINING PROTEIN"/>
    <property type="match status" value="1"/>
</dbReference>
<dbReference type="RefSeq" id="WP_125023813.1">
    <property type="nucleotide sequence ID" value="NZ_CP034159.1"/>
</dbReference>
<dbReference type="SUPFAM" id="SSF55729">
    <property type="entry name" value="Acyl-CoA N-acyltransferases (Nat)"/>
    <property type="match status" value="1"/>
</dbReference>
<dbReference type="InterPro" id="IPR000182">
    <property type="entry name" value="GNAT_dom"/>
</dbReference>
<sequence>MAKVFIETSRLILREIVTEDVDRIFLLDSNPEVMKYIGVKPVTKLEESEETINKIRKQYHENGIARWAVIEKESNLLIGWSGLKLLTEPINGFKNVYELGYRFLPEFWGKGYATEAGKAVLDYGFNEINLEVIYACADIENLDSNKILKDKLGFESVGAFVDPLDNATCFWYELKKEKYSEM</sequence>
<keyword evidence="3" id="KW-1185">Reference proteome</keyword>
<proteinExistence type="predicted"/>
<evidence type="ECO:0000259" key="1">
    <source>
        <dbReference type="PROSITE" id="PS51186"/>
    </source>
</evidence>
<dbReference type="Gene3D" id="3.40.630.30">
    <property type="match status" value="1"/>
</dbReference>
<dbReference type="OrthoDB" id="9788916at2"/>
<organism evidence="2 3">
    <name type="scientific">Kaistella carnis</name>
    <dbReference type="NCBI Taxonomy" id="1241979"/>
    <lineage>
        <taxon>Bacteria</taxon>
        <taxon>Pseudomonadati</taxon>
        <taxon>Bacteroidota</taxon>
        <taxon>Flavobacteriia</taxon>
        <taxon>Flavobacteriales</taxon>
        <taxon>Weeksellaceae</taxon>
        <taxon>Chryseobacterium group</taxon>
        <taxon>Kaistella</taxon>
    </lineage>
</organism>
<reference evidence="3" key="1">
    <citation type="submission" date="2018-11" db="EMBL/GenBank/DDBJ databases">
        <title>Proposal to divide the Flavobacteriaceae and reorganize its genera based on Amino Acid Identity values calculated from whole genome sequences.</title>
        <authorList>
            <person name="Nicholson A.C."/>
            <person name="Gulvik C.A."/>
            <person name="Whitney A.M."/>
            <person name="Humrighouse B.W."/>
            <person name="Bell M."/>
            <person name="Holmes B."/>
            <person name="Steigerwalt A.G."/>
            <person name="Villarma A."/>
            <person name="Sheth M."/>
            <person name="Batra D."/>
            <person name="Pryor J."/>
            <person name="Bernardet J.-F."/>
            <person name="Hugo C."/>
            <person name="Kampfer P."/>
            <person name="Newman J.D."/>
            <person name="McQuiston J.R."/>
        </authorList>
    </citation>
    <scope>NUCLEOTIDE SEQUENCE [LARGE SCALE GENOMIC DNA]</scope>
    <source>
        <strain evidence="3">G0081</strain>
    </source>
</reference>
<accession>A0A3G8XW30</accession>
<dbReference type="PROSITE" id="PS51186">
    <property type="entry name" value="GNAT"/>
    <property type="match status" value="1"/>
</dbReference>
<dbReference type="PANTHER" id="PTHR43792">
    <property type="entry name" value="GNAT FAMILY, PUTATIVE (AFU_ORTHOLOGUE AFUA_3G00765)-RELATED-RELATED"/>
    <property type="match status" value="1"/>
</dbReference>
<gene>
    <name evidence="2" type="ORF">EIB73_06750</name>
</gene>
<dbReference type="InterPro" id="IPR016181">
    <property type="entry name" value="Acyl_CoA_acyltransferase"/>
</dbReference>
<name>A0A3G8XW30_9FLAO</name>
<keyword evidence="2" id="KW-0808">Transferase</keyword>